<dbReference type="Proteomes" id="UP000821853">
    <property type="component" value="Chromosome 1"/>
</dbReference>
<keyword evidence="4" id="KW-1185">Reference proteome</keyword>
<gene>
    <name evidence="3" type="ORF">HPB48_017987</name>
</gene>
<dbReference type="EMBL" id="JABSTR010000001">
    <property type="protein sequence ID" value="KAH9362335.1"/>
    <property type="molecule type" value="Genomic_DNA"/>
</dbReference>
<evidence type="ECO:0000313" key="3">
    <source>
        <dbReference type="EMBL" id="KAH9362335.1"/>
    </source>
</evidence>
<name>A0A9J6FHP2_HAELO</name>
<organism evidence="3 4">
    <name type="scientific">Haemaphysalis longicornis</name>
    <name type="common">Bush tick</name>
    <dbReference type="NCBI Taxonomy" id="44386"/>
    <lineage>
        <taxon>Eukaryota</taxon>
        <taxon>Metazoa</taxon>
        <taxon>Ecdysozoa</taxon>
        <taxon>Arthropoda</taxon>
        <taxon>Chelicerata</taxon>
        <taxon>Arachnida</taxon>
        <taxon>Acari</taxon>
        <taxon>Parasitiformes</taxon>
        <taxon>Ixodida</taxon>
        <taxon>Ixodoidea</taxon>
        <taxon>Ixodidae</taxon>
        <taxon>Haemaphysalinae</taxon>
        <taxon>Haemaphysalis</taxon>
    </lineage>
</organism>
<dbReference type="OrthoDB" id="10255048at2759"/>
<feature type="region of interest" description="Disordered" evidence="2">
    <location>
        <begin position="68"/>
        <end position="88"/>
    </location>
</feature>
<accession>A0A9J6FHP2</accession>
<feature type="coiled-coil region" evidence="1">
    <location>
        <begin position="340"/>
        <end position="370"/>
    </location>
</feature>
<protein>
    <submittedName>
        <fullName evidence="3">Uncharacterized protein</fullName>
    </submittedName>
</protein>
<comment type="caution">
    <text evidence="3">The sequence shown here is derived from an EMBL/GenBank/DDBJ whole genome shotgun (WGS) entry which is preliminary data.</text>
</comment>
<dbReference type="VEuPathDB" id="VectorBase:HLOH_059515"/>
<keyword evidence="1" id="KW-0175">Coiled coil</keyword>
<evidence type="ECO:0000313" key="4">
    <source>
        <dbReference type="Proteomes" id="UP000821853"/>
    </source>
</evidence>
<evidence type="ECO:0000256" key="1">
    <source>
        <dbReference type="SAM" id="Coils"/>
    </source>
</evidence>
<feature type="compositionally biased region" description="Basic and acidic residues" evidence="2">
    <location>
        <begin position="25"/>
        <end position="35"/>
    </location>
</feature>
<dbReference type="AlphaFoldDB" id="A0A9J6FHP2"/>
<proteinExistence type="predicted"/>
<sequence length="383" mass="42008">MGNQPGVARMDTSDPDVKPSPSLRKSSEAFSEQRKSIASPPGRASSEHQESLLVARSILSDVVNCVTEEPSQQPPSEHDEESTMHRRTLSGHSLSVLLAGTESEQVSKNSTFTVVDDEENALVDLREVSCDAGAMYQGNASLGKLASNDQSGMARCSGYQSDTSWAGTPNLRGTAALGSSLLDDSPIRSELAFVRATDDSGTTGSILNITQSEECPDKGKTEGALPVDSEAGPEVAQFSEEEFLTAVQHFNEDLDFLQKVGSCPRLGRTSLGRCSQFLNSDPLRDFDPLNSPKGWQGAPEADSTEVIDLNTSETKEQMFSEKEMSQALKYQELMFQERLLKKDQESVRQLESARQEYERIRIRLQERDEAVESQEKTLTCLVK</sequence>
<evidence type="ECO:0000256" key="2">
    <source>
        <dbReference type="SAM" id="MobiDB-lite"/>
    </source>
</evidence>
<reference evidence="3 4" key="1">
    <citation type="journal article" date="2020" name="Cell">
        <title>Large-Scale Comparative Analyses of Tick Genomes Elucidate Their Genetic Diversity and Vector Capacities.</title>
        <authorList>
            <consortium name="Tick Genome and Microbiome Consortium (TIGMIC)"/>
            <person name="Jia N."/>
            <person name="Wang J."/>
            <person name="Shi W."/>
            <person name="Du L."/>
            <person name="Sun Y."/>
            <person name="Zhan W."/>
            <person name="Jiang J.F."/>
            <person name="Wang Q."/>
            <person name="Zhang B."/>
            <person name="Ji P."/>
            <person name="Bell-Sakyi L."/>
            <person name="Cui X.M."/>
            <person name="Yuan T.T."/>
            <person name="Jiang B.G."/>
            <person name="Yang W.F."/>
            <person name="Lam T.T."/>
            <person name="Chang Q.C."/>
            <person name="Ding S.J."/>
            <person name="Wang X.J."/>
            <person name="Zhu J.G."/>
            <person name="Ruan X.D."/>
            <person name="Zhao L."/>
            <person name="Wei J.T."/>
            <person name="Ye R.Z."/>
            <person name="Que T.C."/>
            <person name="Du C.H."/>
            <person name="Zhou Y.H."/>
            <person name="Cheng J.X."/>
            <person name="Dai P.F."/>
            <person name="Guo W.B."/>
            <person name="Han X.H."/>
            <person name="Huang E.J."/>
            <person name="Li L.F."/>
            <person name="Wei W."/>
            <person name="Gao Y.C."/>
            <person name="Liu J.Z."/>
            <person name="Shao H.Z."/>
            <person name="Wang X."/>
            <person name="Wang C.C."/>
            <person name="Yang T.C."/>
            <person name="Huo Q.B."/>
            <person name="Li W."/>
            <person name="Chen H.Y."/>
            <person name="Chen S.E."/>
            <person name="Zhou L.G."/>
            <person name="Ni X.B."/>
            <person name="Tian J.H."/>
            <person name="Sheng Y."/>
            <person name="Liu T."/>
            <person name="Pan Y.S."/>
            <person name="Xia L.Y."/>
            <person name="Li J."/>
            <person name="Zhao F."/>
            <person name="Cao W.C."/>
        </authorList>
    </citation>
    <scope>NUCLEOTIDE SEQUENCE [LARGE SCALE GENOMIC DNA]</scope>
    <source>
        <strain evidence="3">HaeL-2018</strain>
    </source>
</reference>
<feature type="region of interest" description="Disordered" evidence="2">
    <location>
        <begin position="1"/>
        <end position="52"/>
    </location>
</feature>